<feature type="repeat" description="TPR" evidence="3">
    <location>
        <begin position="1137"/>
        <end position="1170"/>
    </location>
</feature>
<sequence>MGGAEAAAGAERFDVFFSYAYDDGDWPKTLAENLEALGLKVWFDRWELVAGQRVATRLQDGLAKADALVAVVSPKWIASEWCQEELSAALTASTDGLQRVIPVLWGEVATVPPFIASRLFVDFRRVATPDRYKANVRQLVRAVQGLADSRRPAPTGEVTLPPGLQYRPDGPVHAELRVGPESVVFSTEGTEVTGTPAELDRELEERLWALRRARERLRGGHVTRTAPAKDTPAVSGGVNGALAAVGRTLGERFLNGEVGAALRREEATARNCHAPLRIGLQVDVPQWRDLPWESLTVPGAQRPLVLSEHVDLYRKVRREAPPVAMPIPGPLRILAVVASPEAGGGELLDYEHELARILDAVGTVRTKQGAYVRVLNWGSVAEMRAALEEERFHVLHLSCHAAPGVLFLEKDDGGVDEVDARRFMDEVLPPGRGVPLVVLAGCSTAQAPEADAEEAAAEARAGLARALLGRGVPGVLAMTEAVTDRYATELAALVYEELARAEHPVPLTALSRARRRLEAVRQQAPAGDPRAEWPEWSTPSLFLAGSPLPLFDAGAGVERVASAPERVLEEGMVVRKVGEFVGRRAELRQLLAALRDSDRAGVLIHGIGGVGKSTLTAELLHHLGAEAGLVVPVPAATAPTVDSVLETLRQRLFVHCECAGLPEDDMLRRAAAVLVNATPSWRERWELVQRLVLPRLPVLLVLDNAEDLLTRADGGRRLSDPDLADFLAAWAAAAPRTRLLVTSRYPFGLPKRMHRRLTAHHLGPLSFAETRKLIWRLPGLDALGPKELPRAYTDVGGHPRALEYLDALLRGGDARFPDVADRMEEALERRGVRDPQRWLAGVAGDLDKALAETVTLAVDDVLLDTLLGQLDGVPVARRLLEGLAVYRRPVDRTGAAWQLSDLTAAPAADAALMARLRAVNQQIDDAVAAGAGAETGWGLPPQTFDQYRRDLDELARPPVRLDERGEDALSLLLALGLVSPASAPQDEPGSRPSGLVVHRWTAKALQEGTTADTRTAAQRRAAAYWRWRSVRQREGTAAILACIEARHHHHRAGDLDQAHSLTGQVCQQLHIWGAWDWEERLVKESLTWSPDRSGYAADYHHHLGVIAEARGEYAEAEQHSRKSLAIAEEVGDREGVAIAHHHLGIIAESRGDYARAEELYRKALAISEELGRRKSIATSYLQLGSIAERLERHDEAERHYRRSLALSEELGHREGIATVYHQLGVISAARGQYDEAERHYRRSLAINEQLGNRSAIAMGYHQLGIAAEHRDEYDEAERYYRRSLALSEELGDRDSIAATTSQLGILRTKRGQPAQGTSYNLLAFAMRLQLGVSTATDLYWLRKQRVLLGDDAFKDVLREHLPEEAAEAVLSALAEGE</sequence>
<feature type="repeat" description="TPR" evidence="3">
    <location>
        <begin position="1177"/>
        <end position="1210"/>
    </location>
</feature>
<accession>A0A117P0H9</accession>
<keyword evidence="6" id="KW-1185">Reference proteome</keyword>
<dbReference type="Pfam" id="PF13191">
    <property type="entry name" value="AAA_16"/>
    <property type="match status" value="1"/>
</dbReference>
<dbReference type="Pfam" id="PF12770">
    <property type="entry name" value="CHAT"/>
    <property type="match status" value="1"/>
</dbReference>
<dbReference type="PROSITE" id="PS50104">
    <property type="entry name" value="TIR"/>
    <property type="match status" value="1"/>
</dbReference>
<evidence type="ECO:0000313" key="6">
    <source>
        <dbReference type="Proteomes" id="UP000054024"/>
    </source>
</evidence>
<dbReference type="InterPro" id="IPR035897">
    <property type="entry name" value="Toll_tir_struct_dom_sf"/>
</dbReference>
<evidence type="ECO:0000313" key="5">
    <source>
        <dbReference type="EMBL" id="KUM70799.1"/>
    </source>
</evidence>
<dbReference type="Pfam" id="PF13424">
    <property type="entry name" value="TPR_12"/>
    <property type="match status" value="3"/>
</dbReference>
<dbReference type="InterPro" id="IPR027417">
    <property type="entry name" value="P-loop_NTPase"/>
</dbReference>
<dbReference type="RefSeq" id="WP_062155239.1">
    <property type="nucleotide sequence ID" value="NZ_KQ947992.1"/>
</dbReference>
<organism evidence="5 6">
    <name type="scientific">Streptomyces curacoi</name>
    <dbReference type="NCBI Taxonomy" id="146536"/>
    <lineage>
        <taxon>Bacteria</taxon>
        <taxon>Bacillati</taxon>
        <taxon>Actinomycetota</taxon>
        <taxon>Actinomycetes</taxon>
        <taxon>Kitasatosporales</taxon>
        <taxon>Streptomycetaceae</taxon>
        <taxon>Streptomyces</taxon>
    </lineage>
</organism>
<dbReference type="InterPro" id="IPR011990">
    <property type="entry name" value="TPR-like_helical_dom_sf"/>
</dbReference>
<dbReference type="SMART" id="SM00028">
    <property type="entry name" value="TPR"/>
    <property type="match status" value="5"/>
</dbReference>
<dbReference type="STRING" id="146536.AQI70_29110"/>
<dbReference type="InterPro" id="IPR024983">
    <property type="entry name" value="CHAT_dom"/>
</dbReference>
<feature type="domain" description="TIR" evidence="4">
    <location>
        <begin position="11"/>
        <end position="144"/>
    </location>
</feature>
<dbReference type="Pfam" id="PF13676">
    <property type="entry name" value="TIR_2"/>
    <property type="match status" value="1"/>
</dbReference>
<dbReference type="PROSITE" id="PS50005">
    <property type="entry name" value="TPR"/>
    <property type="match status" value="4"/>
</dbReference>
<name>A0A117P0H9_9ACTN</name>
<keyword evidence="2 3" id="KW-0802">TPR repeat</keyword>
<proteinExistence type="predicted"/>
<keyword evidence="1" id="KW-0677">Repeat</keyword>
<evidence type="ECO:0000259" key="4">
    <source>
        <dbReference type="PROSITE" id="PS50104"/>
    </source>
</evidence>
<protein>
    <recommendedName>
        <fullName evidence="4">TIR domain-containing protein</fullName>
    </recommendedName>
</protein>
<dbReference type="GO" id="GO:0007165">
    <property type="term" value="P:signal transduction"/>
    <property type="evidence" value="ECO:0007669"/>
    <property type="project" value="InterPro"/>
</dbReference>
<dbReference type="SMART" id="SM00255">
    <property type="entry name" value="TIR"/>
    <property type="match status" value="1"/>
</dbReference>
<dbReference type="PANTHER" id="PTHR45641">
    <property type="entry name" value="TETRATRICOPEPTIDE REPEAT PROTEIN (AFU_ORTHOLOGUE AFUA_6G03870)"/>
    <property type="match status" value="1"/>
</dbReference>
<dbReference type="Gene3D" id="3.40.50.10140">
    <property type="entry name" value="Toll/interleukin-1 receptor homology (TIR) domain"/>
    <property type="match status" value="1"/>
</dbReference>
<feature type="repeat" description="TPR" evidence="3">
    <location>
        <begin position="1257"/>
        <end position="1290"/>
    </location>
</feature>
<feature type="repeat" description="TPR" evidence="3">
    <location>
        <begin position="1217"/>
        <end position="1250"/>
    </location>
</feature>
<dbReference type="SUPFAM" id="SSF52540">
    <property type="entry name" value="P-loop containing nucleoside triphosphate hydrolases"/>
    <property type="match status" value="1"/>
</dbReference>
<gene>
    <name evidence="5" type="ORF">AQI70_29110</name>
</gene>
<evidence type="ECO:0000256" key="3">
    <source>
        <dbReference type="PROSITE-ProRule" id="PRU00339"/>
    </source>
</evidence>
<dbReference type="InterPro" id="IPR000157">
    <property type="entry name" value="TIR_dom"/>
</dbReference>
<evidence type="ECO:0000256" key="1">
    <source>
        <dbReference type="ARBA" id="ARBA00022737"/>
    </source>
</evidence>
<dbReference type="EMBL" id="LMWJ01000023">
    <property type="protein sequence ID" value="KUM70799.1"/>
    <property type="molecule type" value="Genomic_DNA"/>
</dbReference>
<dbReference type="InterPro" id="IPR019734">
    <property type="entry name" value="TPR_rpt"/>
</dbReference>
<reference evidence="5 6" key="1">
    <citation type="submission" date="2015-10" db="EMBL/GenBank/DDBJ databases">
        <title>Draft genome sequence of Streptomyces curacoi DSM 40107, type strain for the species Streptomyces curacoi.</title>
        <authorList>
            <person name="Ruckert C."/>
            <person name="Winkler A."/>
            <person name="Kalinowski J."/>
            <person name="Kampfer P."/>
            <person name="Glaeser S."/>
        </authorList>
    </citation>
    <scope>NUCLEOTIDE SEQUENCE [LARGE SCALE GENOMIC DNA]</scope>
    <source>
        <strain evidence="5 6">DSM 40107</strain>
    </source>
</reference>
<dbReference type="Gene3D" id="1.25.40.10">
    <property type="entry name" value="Tetratricopeptide repeat domain"/>
    <property type="match status" value="1"/>
</dbReference>
<comment type="caution">
    <text evidence="5">The sequence shown here is derived from an EMBL/GenBank/DDBJ whole genome shotgun (WGS) entry which is preliminary data.</text>
</comment>
<dbReference type="SUPFAM" id="SSF52200">
    <property type="entry name" value="Toll/Interleukin receptor TIR domain"/>
    <property type="match status" value="1"/>
</dbReference>
<dbReference type="OrthoDB" id="4302715at2"/>
<dbReference type="Proteomes" id="UP000054024">
    <property type="component" value="Unassembled WGS sequence"/>
</dbReference>
<dbReference type="InterPro" id="IPR041664">
    <property type="entry name" value="AAA_16"/>
</dbReference>
<dbReference type="Gene3D" id="3.40.50.300">
    <property type="entry name" value="P-loop containing nucleotide triphosphate hydrolases"/>
    <property type="match status" value="1"/>
</dbReference>
<dbReference type="PANTHER" id="PTHR45641:SF19">
    <property type="entry name" value="NEPHROCYSTIN-3"/>
    <property type="match status" value="1"/>
</dbReference>
<dbReference type="SUPFAM" id="SSF48452">
    <property type="entry name" value="TPR-like"/>
    <property type="match status" value="2"/>
</dbReference>
<evidence type="ECO:0000256" key="2">
    <source>
        <dbReference type="ARBA" id="ARBA00022803"/>
    </source>
</evidence>